<dbReference type="EMBL" id="CP032097">
    <property type="protein sequence ID" value="AXX95459.1"/>
    <property type="molecule type" value="Genomic_DNA"/>
</dbReference>
<evidence type="ECO:0000313" key="2">
    <source>
        <dbReference type="EMBL" id="AXX95459.1"/>
    </source>
</evidence>
<proteinExistence type="predicted"/>
<evidence type="ECO:0000259" key="1">
    <source>
        <dbReference type="Pfam" id="PF22521"/>
    </source>
</evidence>
<feature type="domain" description="Carbamoyltransferase Kae1-like" evidence="1">
    <location>
        <begin position="416"/>
        <end position="507"/>
    </location>
</feature>
<keyword evidence="4" id="KW-1185">Reference proteome</keyword>
<dbReference type="EMBL" id="NXIG01000009">
    <property type="protein sequence ID" value="RXI29891.1"/>
    <property type="molecule type" value="Genomic_DNA"/>
</dbReference>
<dbReference type="KEGG" id="aell:AELL_1806"/>
<dbReference type="Proteomes" id="UP000290588">
    <property type="component" value="Unassembled WGS sequence"/>
</dbReference>
<dbReference type="Proteomes" id="UP000262582">
    <property type="component" value="Chromosome"/>
</dbReference>
<accession>A0A347U9D1</accession>
<reference evidence="3 5" key="1">
    <citation type="submission" date="2017-09" db="EMBL/GenBank/DDBJ databases">
        <title>Genomics of the genus Arcobacter.</title>
        <authorList>
            <person name="Perez-Cataluna A."/>
            <person name="Figueras M.J."/>
            <person name="Salas-Masso N."/>
        </authorList>
    </citation>
    <scope>NUCLEOTIDE SEQUENCE [LARGE SCALE GENOMIC DNA]</scope>
    <source>
        <strain evidence="3 5">CECT 7837</strain>
    </source>
</reference>
<evidence type="ECO:0000313" key="3">
    <source>
        <dbReference type="EMBL" id="RXI29891.1"/>
    </source>
</evidence>
<protein>
    <recommendedName>
        <fullName evidence="1">Carbamoyltransferase Kae1-like domain-containing protein</fullName>
    </recommendedName>
</protein>
<gene>
    <name evidence="2" type="ORF">AELL_1806</name>
    <name evidence="3" type="ORF">CP962_09515</name>
</gene>
<sequence length="510" mass="58535">MQLIYKIEFNTTNLYFKYIINSLIKEANVNAVCKQYKGFILIILEETAQNIESFFALLEQKLPVSIFIGNSYVVESYDESLEELEDFEIKQNLHLLTNDEIKKIIEENNIDFLNDIVKISKGEISRFETHNGLKDYFLPNKSIREDFEKRGFEVKLLITDVSKLDELFDLNMKDFQLLCSIERPLVKLKFKALKNINKEFSSTNFIYAKIPDDKEVVLFARALKENNINYILYVNDEVYQDGLKVTYTKDQNIIISGDKGLFPKYDFIARQKFNSSKEYFDANGGVYKAILAQTAKRLIPTIGVYFSLNSKNSSISINIPTKGIKQIIEIPNIHNSIKNCFEEIADIDEHCARLITNFSKKFPKVLEKDVPANANGFESIINLCAIVLGVNGSKEFEDTALYSSLSSGIQIDMKLISFNGTNYLDYRKIVQSIMAYKMADVDNITLIYSFYESLSEFISNYVNEIAKEIKANDVVLCGNMFANTILLSKTTKALSKTYNLILPKEYPLDY</sequence>
<dbReference type="Gene3D" id="3.30.420.40">
    <property type="match status" value="1"/>
</dbReference>
<evidence type="ECO:0000313" key="5">
    <source>
        <dbReference type="Proteomes" id="UP000290588"/>
    </source>
</evidence>
<organism evidence="3 5">
    <name type="scientific">Arcobacter ellisii</name>
    <dbReference type="NCBI Taxonomy" id="913109"/>
    <lineage>
        <taxon>Bacteria</taxon>
        <taxon>Pseudomonadati</taxon>
        <taxon>Campylobacterota</taxon>
        <taxon>Epsilonproteobacteria</taxon>
        <taxon>Campylobacterales</taxon>
        <taxon>Arcobacteraceae</taxon>
        <taxon>Arcobacter</taxon>
    </lineage>
</organism>
<dbReference type="RefSeq" id="WP_118917624.1">
    <property type="nucleotide sequence ID" value="NZ_CP032097.1"/>
</dbReference>
<dbReference type="Pfam" id="PF22521">
    <property type="entry name" value="HypF_C_2"/>
    <property type="match status" value="1"/>
</dbReference>
<evidence type="ECO:0000313" key="4">
    <source>
        <dbReference type="Proteomes" id="UP000262582"/>
    </source>
</evidence>
<dbReference type="OrthoDB" id="189895at2"/>
<reference evidence="2 4" key="2">
    <citation type="submission" date="2018-08" db="EMBL/GenBank/DDBJ databases">
        <title>Complete genome of the Arcobacter ellisii type strain LMG 26155.</title>
        <authorList>
            <person name="Miller W.G."/>
            <person name="Yee E."/>
            <person name="Bono J.L."/>
        </authorList>
    </citation>
    <scope>NUCLEOTIDE SEQUENCE [LARGE SCALE GENOMIC DNA]</scope>
    <source>
        <strain evidence="2 4">LMG 26155</strain>
    </source>
</reference>
<dbReference type="InterPro" id="IPR055128">
    <property type="entry name" value="HypF_C_2"/>
</dbReference>
<name>A0A347U9D1_9BACT</name>
<dbReference type="AlphaFoldDB" id="A0A347U9D1"/>